<dbReference type="AlphaFoldDB" id="A0A165MD06"/>
<feature type="region of interest" description="Disordered" evidence="1">
    <location>
        <begin position="452"/>
        <end position="474"/>
    </location>
</feature>
<dbReference type="EMBL" id="KV425700">
    <property type="protein sequence ID" value="KZT18183.1"/>
    <property type="molecule type" value="Genomic_DNA"/>
</dbReference>
<evidence type="ECO:0000256" key="1">
    <source>
        <dbReference type="SAM" id="MobiDB-lite"/>
    </source>
</evidence>
<organism evidence="2 3">
    <name type="scientific">Neolentinus lepideus HHB14362 ss-1</name>
    <dbReference type="NCBI Taxonomy" id="1314782"/>
    <lineage>
        <taxon>Eukaryota</taxon>
        <taxon>Fungi</taxon>
        <taxon>Dikarya</taxon>
        <taxon>Basidiomycota</taxon>
        <taxon>Agaricomycotina</taxon>
        <taxon>Agaricomycetes</taxon>
        <taxon>Gloeophyllales</taxon>
        <taxon>Gloeophyllaceae</taxon>
        <taxon>Neolentinus</taxon>
    </lineage>
</organism>
<feature type="compositionally biased region" description="Polar residues" evidence="1">
    <location>
        <begin position="461"/>
        <end position="471"/>
    </location>
</feature>
<gene>
    <name evidence="2" type="ORF">NEOLEDRAFT_1143720</name>
</gene>
<dbReference type="OrthoDB" id="3066495at2759"/>
<name>A0A165MD06_9AGAM</name>
<keyword evidence="3" id="KW-1185">Reference proteome</keyword>
<proteinExistence type="predicted"/>
<evidence type="ECO:0000313" key="2">
    <source>
        <dbReference type="EMBL" id="KZT18183.1"/>
    </source>
</evidence>
<evidence type="ECO:0000313" key="3">
    <source>
        <dbReference type="Proteomes" id="UP000076761"/>
    </source>
</evidence>
<accession>A0A165MD06</accession>
<sequence length="581" mass="64501">MPGQRKENLNSYELTDDALQILEDNNAEFDSASTSTVSDLPGPGRILDRSLSRAGGLLEGILASASTRIGRRSKTRRATSSQRVRYDLDPNLVDFLLEEHVDFETASLSTVSGRPGPGRTLDKLYTAMGKVIESLITNSLTNMRIGPDGAMIQLVTNLLDDYIKSCWCRHQTWRCPVCLEFMPVLHDLRVAHNSTLASLDGVILLSVLTNGMPHSPHRLTKACKILVRCLKQNNMSSKVFTMSYIEALTTLMPEVSMTFDQNGLQTHLKALIGRLSSLGYLPGAEARLLASSRRALVSTADTSILAMIKDYDTVQATFEHKMNTTLLAERFLPQLTAFLTTAFSDDINTSSHLPLLPIIKSLTTRPPPFWLHHVLSSSIRFLTQANVRRWLSMTLAEEDLVRRALMVRVVNSLIGSIGDVGVGAEVWVWETIWLPLCEVVIALSESRVGGRSCRANKRTNKSQGNPFNFPSTAVKPPSALSLRLERHLAYLSNALHPVLTPAPIVDILSIVKAPMLRVLARFVYEWRVSAVMGRQLFALGFQAKVRDEVLEDLTATIIELFQRYAGILIQLSPSKRRQGCL</sequence>
<protein>
    <submittedName>
        <fullName evidence="2">Uncharacterized protein</fullName>
    </submittedName>
</protein>
<reference evidence="2 3" key="1">
    <citation type="journal article" date="2016" name="Mol. Biol. Evol.">
        <title>Comparative Genomics of Early-Diverging Mushroom-Forming Fungi Provides Insights into the Origins of Lignocellulose Decay Capabilities.</title>
        <authorList>
            <person name="Nagy L.G."/>
            <person name="Riley R."/>
            <person name="Tritt A."/>
            <person name="Adam C."/>
            <person name="Daum C."/>
            <person name="Floudas D."/>
            <person name="Sun H."/>
            <person name="Yadav J.S."/>
            <person name="Pangilinan J."/>
            <person name="Larsson K.H."/>
            <person name="Matsuura K."/>
            <person name="Barry K."/>
            <person name="Labutti K."/>
            <person name="Kuo R."/>
            <person name="Ohm R.A."/>
            <person name="Bhattacharya S.S."/>
            <person name="Shirouzu T."/>
            <person name="Yoshinaga Y."/>
            <person name="Martin F.M."/>
            <person name="Grigoriev I.V."/>
            <person name="Hibbett D.S."/>
        </authorList>
    </citation>
    <scope>NUCLEOTIDE SEQUENCE [LARGE SCALE GENOMIC DNA]</scope>
    <source>
        <strain evidence="2 3">HHB14362 ss-1</strain>
    </source>
</reference>
<dbReference type="Proteomes" id="UP000076761">
    <property type="component" value="Unassembled WGS sequence"/>
</dbReference>
<dbReference type="InParanoid" id="A0A165MD06"/>